<keyword evidence="3" id="KW-1185">Reference proteome</keyword>
<evidence type="ECO:0008006" key="4">
    <source>
        <dbReference type="Google" id="ProtNLM"/>
    </source>
</evidence>
<feature type="region of interest" description="Disordered" evidence="1">
    <location>
        <begin position="508"/>
        <end position="531"/>
    </location>
</feature>
<name>A0AAN9I5U1_CROPI</name>
<proteinExistence type="predicted"/>
<feature type="compositionally biased region" description="Polar residues" evidence="1">
    <location>
        <begin position="1072"/>
        <end position="1087"/>
    </location>
</feature>
<feature type="compositionally biased region" description="Gly residues" evidence="1">
    <location>
        <begin position="1363"/>
        <end position="1376"/>
    </location>
</feature>
<accession>A0AAN9I5U1</accession>
<dbReference type="PANTHER" id="PTHR33416">
    <property type="entry name" value="NUCLEAR PORE COMPLEX PROTEIN NUP1"/>
    <property type="match status" value="1"/>
</dbReference>
<dbReference type="GO" id="GO:0005635">
    <property type="term" value="C:nuclear envelope"/>
    <property type="evidence" value="ECO:0007669"/>
    <property type="project" value="TreeGrafter"/>
</dbReference>
<dbReference type="Proteomes" id="UP001372338">
    <property type="component" value="Unassembled WGS sequence"/>
</dbReference>
<reference evidence="2 3" key="1">
    <citation type="submission" date="2024-01" db="EMBL/GenBank/DDBJ databases">
        <title>The genomes of 5 underutilized Papilionoideae crops provide insights into root nodulation and disease resistanc.</title>
        <authorList>
            <person name="Yuan L."/>
        </authorList>
    </citation>
    <scope>NUCLEOTIDE SEQUENCE [LARGE SCALE GENOMIC DNA]</scope>
    <source>
        <strain evidence="2">ZHUSHIDOU_FW_LH</strain>
        <tissue evidence="2">Leaf</tissue>
    </source>
</reference>
<dbReference type="EMBL" id="JAYWIO010000004">
    <property type="protein sequence ID" value="KAK7268598.1"/>
    <property type="molecule type" value="Genomic_DNA"/>
</dbReference>
<evidence type="ECO:0000313" key="2">
    <source>
        <dbReference type="EMBL" id="KAK7268598.1"/>
    </source>
</evidence>
<feature type="region of interest" description="Disordered" evidence="1">
    <location>
        <begin position="252"/>
        <end position="283"/>
    </location>
</feature>
<organism evidence="2 3">
    <name type="scientific">Crotalaria pallida</name>
    <name type="common">Smooth rattlebox</name>
    <name type="synonym">Crotalaria striata</name>
    <dbReference type="NCBI Taxonomy" id="3830"/>
    <lineage>
        <taxon>Eukaryota</taxon>
        <taxon>Viridiplantae</taxon>
        <taxon>Streptophyta</taxon>
        <taxon>Embryophyta</taxon>
        <taxon>Tracheophyta</taxon>
        <taxon>Spermatophyta</taxon>
        <taxon>Magnoliopsida</taxon>
        <taxon>eudicotyledons</taxon>
        <taxon>Gunneridae</taxon>
        <taxon>Pentapetalae</taxon>
        <taxon>rosids</taxon>
        <taxon>fabids</taxon>
        <taxon>Fabales</taxon>
        <taxon>Fabaceae</taxon>
        <taxon>Papilionoideae</taxon>
        <taxon>50 kb inversion clade</taxon>
        <taxon>genistoids sensu lato</taxon>
        <taxon>core genistoids</taxon>
        <taxon>Crotalarieae</taxon>
        <taxon>Crotalaria</taxon>
    </lineage>
</organism>
<feature type="region of interest" description="Disordered" evidence="1">
    <location>
        <begin position="867"/>
        <end position="909"/>
    </location>
</feature>
<sequence length="1392" mass="146187">MERVRVGLQTQRALTELFHLHYHFLYQIPCLLLYTHFSLFRSPPPPFLSLSLTDFKTLICSLCTFLFLFEQTNTLSFYHLTTRIMATEEEKENPYEGLGTGGKFRKRPFRRTTQTTPYDRPPNSLRNPTRNNSGWLSKVVNPAQRLITYGAHSLFSSLFRKRLPPPPPSIPSPSGPETEQNVSDSHQEESTLVSNNSSDKQQGSVGNGECDIQINCSDGGGLTELEKLLRQKTFTRSEIDHLTALMRSRTVDASTPNREEEMRTEVVPSKPMPFERKDDDPVTPIVEKGTENRLALTTYVTSNVPIEDVASPAELAKAYMGSRPSKVSSAMLGVQSPALWEGPAFLKSENLPLNSPIMSIVPRTRHAGAHENGFAIPRTRGRSAIYSMARTPYARIYPTSTLKGGGLAVEGEPSSSTQTLDQDMLYGSKLGAGKRRSSVLDNDVGSVGPIRRIRHKANLYAKGSSLPLSGPSLSIAGSRLSIDASQQTSSSMGKPIILDEVKHSHMKLSEENVDGTRPSKSRPSHSKSSEMASKILQQLDKFVSPPKEKSSELRLPAVNDKTPMKLSPSMLHGQARRSMETIDSLKLLDTAKDNRFDVAPGNLSDNVQKLTSQIDKVENGLAPSDELVPAVTDADFTKPRNEVISTSKSVVNSFVTNSVSYLPQKKRAFHMSAHEDCLDMDDDAYPNGAVPSAFPVENETSRSTAMAEKATSGTEATARENTRPLSVVMPSKSSTLGGEAHVGTMDESRVGEKGDASTSVTSSIPDSIFKPATEATQTSFGSDKPASPNGSIAIPPAFNFGNKVAPSKEITNSDTIFGMEKVVSSKEPGADTPLVNFGSNGNVDKVPQMLFASPSVGDSPFPKFGASDSKLGSSTSSATAVGANDSKPIVHESGNADSKTNMASVRPSELTVSSAASTSLFTSPTSTSTFGQSNGSLASSQHVFSSSSLAASSSSIITTSTPAIIPSSNSSSPSPLVASSSSTTPIFKFGPSAVPSTGLPVPSSVSEPVETKNRQDAGNVNLSSSAFGSSSAAVGSTGSGFFGISSSAITTVSSPSQGSAIGASNGSVLNAQASPASSGFPTSTQTQSVPFGSSASSPSFGLTGNTAFSSGNSLFPSSSPAPNTAFSFGSSSFPSSNSAANIFNSGTAFGHSTSASSSAANSFSSNSGTNSTLFGSSAWQPSKSSPFGSAFNSSMSSSGFSFGISTASVASTTSPTMFSSTPQFSFTSAASTTSSQPAFGNPNSVFAFGSSPVNNDQMTMEDSMAEDSVQATPPATPIFGQQPAQVQPTPAATPIFGQQPAQVQSTPPANPIFGQQPAPVQSNFVFGASAPSGASPFQFGSQPNITPPNPSPFQASGSLEFSAGGGSFSLGTGGGDKSGRRIVKVKNRQRKR</sequence>
<feature type="region of interest" description="Disordered" evidence="1">
    <location>
        <begin position="1072"/>
        <end position="1095"/>
    </location>
</feature>
<feature type="region of interest" description="Disordered" evidence="1">
    <location>
        <begin position="91"/>
        <end position="135"/>
    </location>
</feature>
<dbReference type="PANTHER" id="PTHR33416:SF20">
    <property type="entry name" value="NUCLEAR PORE COMPLEX PROTEIN NUP1"/>
    <property type="match status" value="1"/>
</dbReference>
<feature type="region of interest" description="Disordered" evidence="1">
    <location>
        <begin position="160"/>
        <end position="206"/>
    </location>
</feature>
<feature type="region of interest" description="Disordered" evidence="1">
    <location>
        <begin position="1334"/>
        <end position="1392"/>
    </location>
</feature>
<dbReference type="GO" id="GO:0016973">
    <property type="term" value="P:poly(A)+ mRNA export from nucleus"/>
    <property type="evidence" value="ECO:0007669"/>
    <property type="project" value="TreeGrafter"/>
</dbReference>
<evidence type="ECO:0000256" key="1">
    <source>
        <dbReference type="SAM" id="MobiDB-lite"/>
    </source>
</evidence>
<feature type="region of interest" description="Disordered" evidence="1">
    <location>
        <begin position="774"/>
        <end position="793"/>
    </location>
</feature>
<comment type="caution">
    <text evidence="2">The sequence shown here is derived from an EMBL/GenBank/DDBJ whole genome shotgun (WGS) entry which is preliminary data.</text>
</comment>
<evidence type="ECO:0000313" key="3">
    <source>
        <dbReference type="Proteomes" id="UP001372338"/>
    </source>
</evidence>
<dbReference type="GO" id="GO:0071763">
    <property type="term" value="P:nuclear membrane organization"/>
    <property type="evidence" value="ECO:0007669"/>
    <property type="project" value="TreeGrafter"/>
</dbReference>
<feature type="compositionally biased region" description="Basic residues" evidence="1">
    <location>
        <begin position="1380"/>
        <end position="1392"/>
    </location>
</feature>
<feature type="compositionally biased region" description="Pro residues" evidence="1">
    <location>
        <begin position="164"/>
        <end position="174"/>
    </location>
</feature>
<gene>
    <name evidence="2" type="ORF">RIF29_21299</name>
</gene>
<feature type="region of interest" description="Disordered" evidence="1">
    <location>
        <begin position="991"/>
        <end position="1013"/>
    </location>
</feature>
<protein>
    <recommendedName>
        <fullName evidence="4">Nuclear pore complex protein NUP1-like</fullName>
    </recommendedName>
</protein>
<feature type="compositionally biased region" description="Polar residues" evidence="1">
    <location>
        <begin position="124"/>
        <end position="135"/>
    </location>
</feature>
<feature type="compositionally biased region" description="Polar residues" evidence="1">
    <location>
        <begin position="177"/>
        <end position="204"/>
    </location>
</feature>
<feature type="region of interest" description="Disordered" evidence="1">
    <location>
        <begin position="695"/>
        <end position="722"/>
    </location>
</feature>